<dbReference type="HOGENOM" id="CLU_2252641_0_0_1"/>
<dbReference type="EMBL" id="JH817936">
    <property type="protein sequence ID" value="EKC33331.1"/>
    <property type="molecule type" value="Genomic_DNA"/>
</dbReference>
<organism evidence="1">
    <name type="scientific">Magallana gigas</name>
    <name type="common">Pacific oyster</name>
    <name type="synonym">Crassostrea gigas</name>
    <dbReference type="NCBI Taxonomy" id="29159"/>
    <lineage>
        <taxon>Eukaryota</taxon>
        <taxon>Metazoa</taxon>
        <taxon>Spiralia</taxon>
        <taxon>Lophotrochozoa</taxon>
        <taxon>Mollusca</taxon>
        <taxon>Bivalvia</taxon>
        <taxon>Autobranchia</taxon>
        <taxon>Pteriomorphia</taxon>
        <taxon>Ostreida</taxon>
        <taxon>Ostreoidea</taxon>
        <taxon>Ostreidae</taxon>
        <taxon>Magallana</taxon>
    </lineage>
</organism>
<accession>K1RGR6</accession>
<reference evidence="1" key="1">
    <citation type="journal article" date="2012" name="Nature">
        <title>The oyster genome reveals stress adaptation and complexity of shell formation.</title>
        <authorList>
            <person name="Zhang G."/>
            <person name="Fang X."/>
            <person name="Guo X."/>
            <person name="Li L."/>
            <person name="Luo R."/>
            <person name="Xu F."/>
            <person name="Yang P."/>
            <person name="Zhang L."/>
            <person name="Wang X."/>
            <person name="Qi H."/>
            <person name="Xiong Z."/>
            <person name="Que H."/>
            <person name="Xie Y."/>
            <person name="Holland P.W."/>
            <person name="Paps J."/>
            <person name="Zhu Y."/>
            <person name="Wu F."/>
            <person name="Chen Y."/>
            <person name="Wang J."/>
            <person name="Peng C."/>
            <person name="Meng J."/>
            <person name="Yang L."/>
            <person name="Liu J."/>
            <person name="Wen B."/>
            <person name="Zhang N."/>
            <person name="Huang Z."/>
            <person name="Zhu Q."/>
            <person name="Feng Y."/>
            <person name="Mount A."/>
            <person name="Hedgecock D."/>
            <person name="Xu Z."/>
            <person name="Liu Y."/>
            <person name="Domazet-Loso T."/>
            <person name="Du Y."/>
            <person name="Sun X."/>
            <person name="Zhang S."/>
            <person name="Liu B."/>
            <person name="Cheng P."/>
            <person name="Jiang X."/>
            <person name="Li J."/>
            <person name="Fan D."/>
            <person name="Wang W."/>
            <person name="Fu W."/>
            <person name="Wang T."/>
            <person name="Wang B."/>
            <person name="Zhang J."/>
            <person name="Peng Z."/>
            <person name="Li Y."/>
            <person name="Li N."/>
            <person name="Wang J."/>
            <person name="Chen M."/>
            <person name="He Y."/>
            <person name="Tan F."/>
            <person name="Song X."/>
            <person name="Zheng Q."/>
            <person name="Huang R."/>
            <person name="Yang H."/>
            <person name="Du X."/>
            <person name="Chen L."/>
            <person name="Yang M."/>
            <person name="Gaffney P.M."/>
            <person name="Wang S."/>
            <person name="Luo L."/>
            <person name="She Z."/>
            <person name="Ming Y."/>
            <person name="Huang W."/>
            <person name="Zhang S."/>
            <person name="Huang B."/>
            <person name="Zhang Y."/>
            <person name="Qu T."/>
            <person name="Ni P."/>
            <person name="Miao G."/>
            <person name="Wang J."/>
            <person name="Wang Q."/>
            <person name="Steinberg C.E."/>
            <person name="Wang H."/>
            <person name="Li N."/>
            <person name="Qian L."/>
            <person name="Zhang G."/>
            <person name="Li Y."/>
            <person name="Yang H."/>
            <person name="Liu X."/>
            <person name="Wang J."/>
            <person name="Yin Y."/>
            <person name="Wang J."/>
        </authorList>
    </citation>
    <scope>NUCLEOTIDE SEQUENCE [LARGE SCALE GENOMIC DNA]</scope>
    <source>
        <strain evidence="1">05x7-T-G4-1.051#20</strain>
    </source>
</reference>
<gene>
    <name evidence="1" type="ORF">CGI_10004597</name>
</gene>
<dbReference type="AlphaFoldDB" id="K1RGR6"/>
<dbReference type="InParanoid" id="K1RGR6"/>
<protein>
    <submittedName>
        <fullName evidence="1">Uncharacterized protein</fullName>
    </submittedName>
</protein>
<sequence length="104" mass="11634">MRLLRLLGIAVLLESLKKLLQGLLRDFTPSSLQVSKFSESETRIQLMSGRIKRPPQRNTLWILHLSAAKKGEAAPTPHPRFYVPVMCTHGALEYSSVVPFGLGH</sequence>
<evidence type="ECO:0000313" key="1">
    <source>
        <dbReference type="EMBL" id="EKC33331.1"/>
    </source>
</evidence>
<name>K1RGR6_MAGGI</name>
<proteinExistence type="predicted"/>